<reference evidence="1" key="1">
    <citation type="submission" date="2023-06" db="EMBL/GenBank/DDBJ databases">
        <title>Conoideocrella luteorostrata (Hypocreales: Clavicipitaceae), a potential biocontrol fungus for elongate hemlock scale in United States Christmas tree production areas.</title>
        <authorList>
            <person name="Barrett H."/>
            <person name="Lovett B."/>
            <person name="Macias A.M."/>
            <person name="Stajich J.E."/>
            <person name="Kasson M.T."/>
        </authorList>
    </citation>
    <scope>NUCLEOTIDE SEQUENCE</scope>
    <source>
        <strain evidence="1">ARSEF 14590</strain>
    </source>
</reference>
<proteinExistence type="predicted"/>
<protein>
    <submittedName>
        <fullName evidence="1">Uncharacterized protein</fullName>
    </submittedName>
</protein>
<name>A0AAJ0CEI7_9HYPO</name>
<comment type="caution">
    <text evidence="1">The sequence shown here is derived from an EMBL/GenBank/DDBJ whole genome shotgun (WGS) entry which is preliminary data.</text>
</comment>
<keyword evidence="2" id="KW-1185">Reference proteome</keyword>
<dbReference type="EMBL" id="JASWJB010000328">
    <property type="protein sequence ID" value="KAK2591526.1"/>
    <property type="molecule type" value="Genomic_DNA"/>
</dbReference>
<sequence>MDEHTKTPHSVRETRLLFNKDGKPWAIARIMAVLLAASRQIWQQGLTGRIYRQVAVGITEKHVRELYTPFNRYDDRNVTQDINAVFA</sequence>
<evidence type="ECO:0000313" key="2">
    <source>
        <dbReference type="Proteomes" id="UP001251528"/>
    </source>
</evidence>
<gene>
    <name evidence="1" type="ORF">QQS21_010776</name>
</gene>
<dbReference type="AlphaFoldDB" id="A0AAJ0CEI7"/>
<evidence type="ECO:0000313" key="1">
    <source>
        <dbReference type="EMBL" id="KAK2591526.1"/>
    </source>
</evidence>
<organism evidence="1 2">
    <name type="scientific">Conoideocrella luteorostrata</name>
    <dbReference type="NCBI Taxonomy" id="1105319"/>
    <lineage>
        <taxon>Eukaryota</taxon>
        <taxon>Fungi</taxon>
        <taxon>Dikarya</taxon>
        <taxon>Ascomycota</taxon>
        <taxon>Pezizomycotina</taxon>
        <taxon>Sordariomycetes</taxon>
        <taxon>Hypocreomycetidae</taxon>
        <taxon>Hypocreales</taxon>
        <taxon>Clavicipitaceae</taxon>
        <taxon>Conoideocrella</taxon>
    </lineage>
</organism>
<accession>A0AAJ0CEI7</accession>
<dbReference type="Proteomes" id="UP001251528">
    <property type="component" value="Unassembled WGS sequence"/>
</dbReference>